<keyword evidence="7" id="KW-1185">Reference proteome</keyword>
<dbReference type="EMBL" id="ML119124">
    <property type="protein sequence ID" value="RPB13233.1"/>
    <property type="molecule type" value="Genomic_DNA"/>
</dbReference>
<dbReference type="FunCoup" id="A0A3N4KRR1">
    <property type="interactions" value="673"/>
</dbReference>
<dbReference type="PANTHER" id="PTHR21013">
    <property type="entry name" value="ATP SYNTHASE MITOCHONDRIAL F1 COMPLEX ASSEMBLY FACTOR 2/ATP12 PROTEIN, MITOCHONDRIAL PRECURSOR"/>
    <property type="match status" value="1"/>
</dbReference>
<organism evidence="6 7">
    <name type="scientific">Morchella conica CCBAS932</name>
    <dbReference type="NCBI Taxonomy" id="1392247"/>
    <lineage>
        <taxon>Eukaryota</taxon>
        <taxon>Fungi</taxon>
        <taxon>Dikarya</taxon>
        <taxon>Ascomycota</taxon>
        <taxon>Pezizomycotina</taxon>
        <taxon>Pezizomycetes</taxon>
        <taxon>Pezizales</taxon>
        <taxon>Morchellaceae</taxon>
        <taxon>Morchella</taxon>
    </lineage>
</organism>
<dbReference type="AlphaFoldDB" id="A0A3N4KRR1"/>
<dbReference type="InterPro" id="IPR023335">
    <property type="entry name" value="ATP12_ortho_dom_sf"/>
</dbReference>
<evidence type="ECO:0000256" key="1">
    <source>
        <dbReference type="ARBA" id="ARBA00004173"/>
    </source>
</evidence>
<evidence type="ECO:0000256" key="2">
    <source>
        <dbReference type="ARBA" id="ARBA00008231"/>
    </source>
</evidence>
<dbReference type="GO" id="GO:0005739">
    <property type="term" value="C:mitochondrion"/>
    <property type="evidence" value="ECO:0007669"/>
    <property type="project" value="UniProtKB-SubCell"/>
</dbReference>
<name>A0A3N4KRR1_9PEZI</name>
<protein>
    <submittedName>
        <fullName evidence="6">ATP12-domain-containing protein</fullName>
    </submittedName>
</protein>
<sequence>MSRLLPRLAARTRITASTRPFLPASQCLLHTSSPAYATPLPITAHGPPPKPPLPAGEIADLRRRQKLERAENTLLSAKGGRFWKEVSVIESSNGALGINLDTRPLKTPTKQPILIPRTKPILAAAIALEWSLLRTSADALKSYLIPLTGLASRAIDLQASEAEGAAPAASSVAKRDDIVENLLRYLDTDTLLCFAPTTPPEEGRKSLREMQEESARPITAFMTTNVWPGVKLVPVDGDEGLIAVEGQPQETRDVIRSWIERLGVWDLVGLERAVLATKSLLIAARLVAEWSEEMQFSMGREKVFGAEEAAEAASVEVRFQTGRWGEVEDTHDVEKEDLKRQLGAARMLVSGVKNLTSPSL</sequence>
<keyword evidence="3" id="KW-0809">Transit peptide</keyword>
<evidence type="ECO:0000313" key="6">
    <source>
        <dbReference type="EMBL" id="RPB13233.1"/>
    </source>
</evidence>
<dbReference type="InParanoid" id="A0A3N4KRR1"/>
<gene>
    <name evidence="6" type="ORF">P167DRAFT_605166</name>
</gene>
<dbReference type="SUPFAM" id="SSF160909">
    <property type="entry name" value="ATP12-like"/>
    <property type="match status" value="1"/>
</dbReference>
<comment type="similarity">
    <text evidence="2">Belongs to the ATP12 family.</text>
</comment>
<evidence type="ECO:0000256" key="3">
    <source>
        <dbReference type="ARBA" id="ARBA00022946"/>
    </source>
</evidence>
<comment type="subcellular location">
    <subcellularLocation>
        <location evidence="1">Mitochondrion</location>
    </subcellularLocation>
</comment>
<evidence type="ECO:0000256" key="5">
    <source>
        <dbReference type="ARBA" id="ARBA00023186"/>
    </source>
</evidence>
<dbReference type="Proteomes" id="UP000277580">
    <property type="component" value="Unassembled WGS sequence"/>
</dbReference>
<reference evidence="6 7" key="1">
    <citation type="journal article" date="2018" name="Nat. Ecol. Evol.">
        <title>Pezizomycetes genomes reveal the molecular basis of ectomycorrhizal truffle lifestyle.</title>
        <authorList>
            <person name="Murat C."/>
            <person name="Payen T."/>
            <person name="Noel B."/>
            <person name="Kuo A."/>
            <person name="Morin E."/>
            <person name="Chen J."/>
            <person name="Kohler A."/>
            <person name="Krizsan K."/>
            <person name="Balestrini R."/>
            <person name="Da Silva C."/>
            <person name="Montanini B."/>
            <person name="Hainaut M."/>
            <person name="Levati E."/>
            <person name="Barry K.W."/>
            <person name="Belfiori B."/>
            <person name="Cichocki N."/>
            <person name="Clum A."/>
            <person name="Dockter R.B."/>
            <person name="Fauchery L."/>
            <person name="Guy J."/>
            <person name="Iotti M."/>
            <person name="Le Tacon F."/>
            <person name="Lindquist E.A."/>
            <person name="Lipzen A."/>
            <person name="Malagnac F."/>
            <person name="Mello A."/>
            <person name="Molinier V."/>
            <person name="Miyauchi S."/>
            <person name="Poulain J."/>
            <person name="Riccioni C."/>
            <person name="Rubini A."/>
            <person name="Sitrit Y."/>
            <person name="Splivallo R."/>
            <person name="Traeger S."/>
            <person name="Wang M."/>
            <person name="Zifcakova L."/>
            <person name="Wipf D."/>
            <person name="Zambonelli A."/>
            <person name="Paolocci F."/>
            <person name="Nowrousian M."/>
            <person name="Ottonello S."/>
            <person name="Baldrian P."/>
            <person name="Spatafora J.W."/>
            <person name="Henrissat B."/>
            <person name="Nagy L.G."/>
            <person name="Aury J.M."/>
            <person name="Wincker P."/>
            <person name="Grigoriev I.V."/>
            <person name="Bonfante P."/>
            <person name="Martin F.M."/>
        </authorList>
    </citation>
    <scope>NUCLEOTIDE SEQUENCE [LARGE SCALE GENOMIC DNA]</scope>
    <source>
        <strain evidence="6 7">CCBAS932</strain>
    </source>
</reference>
<dbReference type="GO" id="GO:0033615">
    <property type="term" value="P:mitochondrial proton-transporting ATP synthase complex assembly"/>
    <property type="evidence" value="ECO:0007669"/>
    <property type="project" value="TreeGrafter"/>
</dbReference>
<dbReference type="OrthoDB" id="5322896at2759"/>
<accession>A0A3N4KRR1</accession>
<dbReference type="Gene3D" id="1.10.3580.10">
    <property type="entry name" value="ATP12 ATPase"/>
    <property type="match status" value="1"/>
</dbReference>
<keyword evidence="4" id="KW-0496">Mitochondrion</keyword>
<dbReference type="Gene3D" id="3.30.2180.10">
    <property type="entry name" value="ATP12-like"/>
    <property type="match status" value="1"/>
</dbReference>
<dbReference type="InterPro" id="IPR042272">
    <property type="entry name" value="ATP12_ATP_synth-F1-assembly_N"/>
</dbReference>
<proteinExistence type="inferred from homology"/>
<evidence type="ECO:0000256" key="4">
    <source>
        <dbReference type="ARBA" id="ARBA00023128"/>
    </source>
</evidence>
<dbReference type="PANTHER" id="PTHR21013:SF10">
    <property type="entry name" value="ATP SYNTHASE MITOCHONDRIAL F1 COMPLEX ASSEMBLY FACTOR 2"/>
    <property type="match status" value="1"/>
</dbReference>
<evidence type="ECO:0000313" key="7">
    <source>
        <dbReference type="Proteomes" id="UP000277580"/>
    </source>
</evidence>
<dbReference type="InterPro" id="IPR011419">
    <property type="entry name" value="ATP12_ATP_synth-F1-assembly"/>
</dbReference>
<dbReference type="STRING" id="1392247.A0A3N4KRR1"/>
<dbReference type="Pfam" id="PF07542">
    <property type="entry name" value="ATP12"/>
    <property type="match status" value="1"/>
</dbReference>
<keyword evidence="5" id="KW-0143">Chaperone</keyword>